<keyword evidence="1" id="KW-0812">Transmembrane</keyword>
<name>A0A9N9HUW5_9GLOM</name>
<evidence type="ECO:0000313" key="3">
    <source>
        <dbReference type="Proteomes" id="UP000789405"/>
    </source>
</evidence>
<dbReference type="OrthoDB" id="10062876at2759"/>
<dbReference type="InterPro" id="IPR050598">
    <property type="entry name" value="AminoAcid_Transporter"/>
</dbReference>
<keyword evidence="1" id="KW-1133">Transmembrane helix</keyword>
<dbReference type="Gene3D" id="1.20.1740.10">
    <property type="entry name" value="Amino acid/polyamine transporter I"/>
    <property type="match status" value="2"/>
</dbReference>
<keyword evidence="3" id="KW-1185">Reference proteome</keyword>
<organism evidence="2 3">
    <name type="scientific">Dentiscutata erythropus</name>
    <dbReference type="NCBI Taxonomy" id="1348616"/>
    <lineage>
        <taxon>Eukaryota</taxon>
        <taxon>Fungi</taxon>
        <taxon>Fungi incertae sedis</taxon>
        <taxon>Mucoromycota</taxon>
        <taxon>Glomeromycotina</taxon>
        <taxon>Glomeromycetes</taxon>
        <taxon>Diversisporales</taxon>
        <taxon>Gigasporaceae</taxon>
        <taxon>Dentiscutata</taxon>
    </lineage>
</organism>
<evidence type="ECO:0000256" key="1">
    <source>
        <dbReference type="SAM" id="Phobius"/>
    </source>
</evidence>
<feature type="transmembrane region" description="Helical" evidence="1">
    <location>
        <begin position="51"/>
        <end position="71"/>
    </location>
</feature>
<keyword evidence="1" id="KW-0472">Membrane</keyword>
<proteinExistence type="predicted"/>
<dbReference type="Proteomes" id="UP000789405">
    <property type="component" value="Unassembled WGS sequence"/>
</dbReference>
<dbReference type="EMBL" id="CAJVPY010009313">
    <property type="protein sequence ID" value="CAG8707217.1"/>
    <property type="molecule type" value="Genomic_DNA"/>
</dbReference>
<evidence type="ECO:0000313" key="2">
    <source>
        <dbReference type="EMBL" id="CAG8707217.1"/>
    </source>
</evidence>
<comment type="caution">
    <text evidence="2">The sequence shown here is derived from an EMBL/GenBank/DDBJ whole genome shotgun (WGS) entry which is preliminary data.</text>
</comment>
<dbReference type="AlphaFoldDB" id="A0A9N9HUW5"/>
<protein>
    <submittedName>
        <fullName evidence="2">21719_t:CDS:1</fullName>
    </submittedName>
</protein>
<sequence length="269" mass="29661">MNNINEDNEGITTYKKTCGILYGIGYNINNIIGAGIFNPESIWILVHSPGIAIVLYVVCGIISLLGSSVYIELGIRSLHSGIGEQKYITDAFYPKKNFGHVFSFVAIFVTFPGAIVAEFYGSTQFLLYAFRDTLIMIKFGLVKLGTNHINWIDIFNKPSNSGVYELGAYGSVIIKILFLYEGWDNINYLIGEFNPRPDSLKYPSLILKYPSLIICLTNAAYITVVGYNVANHESIPIAIRFGKELFDGAGEKLMSILVAISGFGCVSAM</sequence>
<feature type="transmembrane region" description="Helical" evidence="1">
    <location>
        <begin position="101"/>
        <end position="119"/>
    </location>
</feature>
<reference evidence="2" key="1">
    <citation type="submission" date="2021-06" db="EMBL/GenBank/DDBJ databases">
        <authorList>
            <person name="Kallberg Y."/>
            <person name="Tangrot J."/>
            <person name="Rosling A."/>
        </authorList>
    </citation>
    <scope>NUCLEOTIDE SEQUENCE</scope>
    <source>
        <strain evidence="2">MA453B</strain>
    </source>
</reference>
<dbReference type="PANTHER" id="PTHR11785">
    <property type="entry name" value="AMINO ACID TRANSPORTER"/>
    <property type="match status" value="1"/>
</dbReference>
<accession>A0A9N9HUW5</accession>
<dbReference type="PANTHER" id="PTHR11785:SF512">
    <property type="entry name" value="SOBREMESA, ISOFORM B"/>
    <property type="match status" value="1"/>
</dbReference>
<feature type="non-terminal residue" evidence="2">
    <location>
        <position position="1"/>
    </location>
</feature>
<dbReference type="GO" id="GO:0015179">
    <property type="term" value="F:L-amino acid transmembrane transporter activity"/>
    <property type="evidence" value="ECO:0007669"/>
    <property type="project" value="TreeGrafter"/>
</dbReference>
<feature type="transmembrane region" description="Helical" evidence="1">
    <location>
        <begin position="209"/>
        <end position="230"/>
    </location>
</feature>
<gene>
    <name evidence="2" type="ORF">DERYTH_LOCUS13358</name>
</gene>